<reference evidence="2" key="1">
    <citation type="journal article" date="2020" name="Stud. Mycol.">
        <title>101 Dothideomycetes genomes: a test case for predicting lifestyles and emergence of pathogens.</title>
        <authorList>
            <person name="Haridas S."/>
            <person name="Albert R."/>
            <person name="Binder M."/>
            <person name="Bloem J."/>
            <person name="Labutti K."/>
            <person name="Salamov A."/>
            <person name="Andreopoulos B."/>
            <person name="Baker S."/>
            <person name="Barry K."/>
            <person name="Bills G."/>
            <person name="Bluhm B."/>
            <person name="Cannon C."/>
            <person name="Castanera R."/>
            <person name="Culley D."/>
            <person name="Daum C."/>
            <person name="Ezra D."/>
            <person name="Gonzalez J."/>
            <person name="Henrissat B."/>
            <person name="Kuo A."/>
            <person name="Liang C."/>
            <person name="Lipzen A."/>
            <person name="Lutzoni F."/>
            <person name="Magnuson J."/>
            <person name="Mondo S."/>
            <person name="Nolan M."/>
            <person name="Ohm R."/>
            <person name="Pangilinan J."/>
            <person name="Park H.-J."/>
            <person name="Ramirez L."/>
            <person name="Alfaro M."/>
            <person name="Sun H."/>
            <person name="Tritt A."/>
            <person name="Yoshinaga Y."/>
            <person name="Zwiers L.-H."/>
            <person name="Turgeon B."/>
            <person name="Goodwin S."/>
            <person name="Spatafora J."/>
            <person name="Crous P."/>
            <person name="Grigoriev I."/>
        </authorList>
    </citation>
    <scope>NUCLEOTIDE SEQUENCE</scope>
    <source>
        <strain evidence="2">CBS 109.77</strain>
    </source>
</reference>
<dbReference type="AlphaFoldDB" id="A0A6A6X9V2"/>
<name>A0A6A6X9V2_9PLEO</name>
<evidence type="ECO:0000313" key="3">
    <source>
        <dbReference type="Proteomes" id="UP000799757"/>
    </source>
</evidence>
<feature type="compositionally biased region" description="Basic and acidic residues" evidence="1">
    <location>
        <begin position="1"/>
        <end position="22"/>
    </location>
</feature>
<gene>
    <name evidence="2" type="ORF">K505DRAFT_338143</name>
</gene>
<evidence type="ECO:0000313" key="2">
    <source>
        <dbReference type="EMBL" id="KAF2793041.1"/>
    </source>
</evidence>
<feature type="compositionally biased region" description="Polar residues" evidence="1">
    <location>
        <begin position="121"/>
        <end position="153"/>
    </location>
</feature>
<organism evidence="2 3">
    <name type="scientific">Melanomma pulvis-pyrius CBS 109.77</name>
    <dbReference type="NCBI Taxonomy" id="1314802"/>
    <lineage>
        <taxon>Eukaryota</taxon>
        <taxon>Fungi</taxon>
        <taxon>Dikarya</taxon>
        <taxon>Ascomycota</taxon>
        <taxon>Pezizomycotina</taxon>
        <taxon>Dothideomycetes</taxon>
        <taxon>Pleosporomycetidae</taxon>
        <taxon>Pleosporales</taxon>
        <taxon>Melanommataceae</taxon>
        <taxon>Melanomma</taxon>
    </lineage>
</organism>
<keyword evidence="3" id="KW-1185">Reference proteome</keyword>
<sequence>MYPRHDQDHSRHEQKNQGHDRPVSTSGYANISTANHNHNGTRHSSPYYQTPPNGSAHASSSSSQHHPYQQQPPPQSWHSVSRPWDTMNPEVHQAMQAPALNPTPHQQHHHQYPHGHTPTGQPYQPANRNPQYQGSPSSAPQHRLTSSSLQQVDTGRAPPSRVALWMNEDQRVGGWNGVGSSYKIIFGGNGACAVALEDSVLIIGLLH</sequence>
<protein>
    <submittedName>
        <fullName evidence="2">Uncharacterized protein</fullName>
    </submittedName>
</protein>
<feature type="region of interest" description="Disordered" evidence="1">
    <location>
        <begin position="100"/>
        <end position="157"/>
    </location>
</feature>
<accession>A0A6A6X9V2</accession>
<evidence type="ECO:0000256" key="1">
    <source>
        <dbReference type="SAM" id="MobiDB-lite"/>
    </source>
</evidence>
<feature type="compositionally biased region" description="Low complexity" evidence="1">
    <location>
        <begin position="55"/>
        <end position="69"/>
    </location>
</feature>
<feature type="compositionally biased region" description="Polar residues" evidence="1">
    <location>
        <begin position="23"/>
        <end position="53"/>
    </location>
</feature>
<feature type="region of interest" description="Disordered" evidence="1">
    <location>
        <begin position="1"/>
        <end position="85"/>
    </location>
</feature>
<proteinExistence type="predicted"/>
<dbReference type="EMBL" id="MU001944">
    <property type="protein sequence ID" value="KAF2793041.1"/>
    <property type="molecule type" value="Genomic_DNA"/>
</dbReference>
<dbReference type="Proteomes" id="UP000799757">
    <property type="component" value="Unassembled WGS sequence"/>
</dbReference>